<feature type="region of interest" description="Disordered" evidence="1">
    <location>
        <begin position="1"/>
        <end position="51"/>
    </location>
</feature>
<reference evidence="2 3" key="1">
    <citation type="journal article" date="2019" name="Int. J. Syst. Evol. Microbiol.">
        <title>The Global Catalogue of Microorganisms (GCM) 10K type strain sequencing project: providing services to taxonomists for standard genome sequencing and annotation.</title>
        <authorList>
            <consortium name="The Broad Institute Genomics Platform"/>
            <consortium name="The Broad Institute Genome Sequencing Center for Infectious Disease"/>
            <person name="Wu L."/>
            <person name="Ma J."/>
        </authorList>
    </citation>
    <scope>NUCLEOTIDE SEQUENCE [LARGE SCALE GENOMIC DNA]</scope>
    <source>
        <strain evidence="2 3">JCM 7356</strain>
    </source>
</reference>
<organism evidence="2 3">
    <name type="scientific">Kitasatospora cystarginea</name>
    <dbReference type="NCBI Taxonomy" id="58350"/>
    <lineage>
        <taxon>Bacteria</taxon>
        <taxon>Bacillati</taxon>
        <taxon>Actinomycetota</taxon>
        <taxon>Actinomycetes</taxon>
        <taxon>Kitasatosporales</taxon>
        <taxon>Streptomycetaceae</taxon>
        <taxon>Kitasatospora</taxon>
    </lineage>
</organism>
<accession>A0ABN3DIE8</accession>
<gene>
    <name evidence="2" type="ORF">GCM10010430_10570</name>
</gene>
<protein>
    <submittedName>
        <fullName evidence="2">Uncharacterized protein</fullName>
    </submittedName>
</protein>
<proteinExistence type="predicted"/>
<evidence type="ECO:0000313" key="2">
    <source>
        <dbReference type="EMBL" id="GAA2232039.1"/>
    </source>
</evidence>
<comment type="caution">
    <text evidence="2">The sequence shown here is derived from an EMBL/GenBank/DDBJ whole genome shotgun (WGS) entry which is preliminary data.</text>
</comment>
<feature type="compositionally biased region" description="Basic and acidic residues" evidence="1">
    <location>
        <begin position="41"/>
        <end position="51"/>
    </location>
</feature>
<evidence type="ECO:0000256" key="1">
    <source>
        <dbReference type="SAM" id="MobiDB-lite"/>
    </source>
</evidence>
<dbReference type="EMBL" id="BAAATR010000003">
    <property type="protein sequence ID" value="GAA2232039.1"/>
    <property type="molecule type" value="Genomic_DNA"/>
</dbReference>
<name>A0ABN3DIE8_9ACTN</name>
<feature type="compositionally biased region" description="Basic and acidic residues" evidence="1">
    <location>
        <begin position="21"/>
        <end position="33"/>
    </location>
</feature>
<sequence length="51" mass="5387">MCTAVPPPDERGRATAAGSAGREHRRESGRTPDPEAAGVVVDREELTVLSQ</sequence>
<evidence type="ECO:0000313" key="3">
    <source>
        <dbReference type="Proteomes" id="UP001500305"/>
    </source>
</evidence>
<dbReference type="Proteomes" id="UP001500305">
    <property type="component" value="Unassembled WGS sequence"/>
</dbReference>
<keyword evidence="3" id="KW-1185">Reference proteome</keyword>